<evidence type="ECO:0000313" key="4">
    <source>
        <dbReference type="EMBL" id="KAG2577794.1"/>
    </source>
</evidence>
<proteinExistence type="inferred from homology"/>
<dbReference type="AlphaFoldDB" id="A0A8T0QXC6"/>
<keyword evidence="5" id="KW-1185">Reference proteome</keyword>
<feature type="domain" description="Peptidase A1" evidence="3">
    <location>
        <begin position="123"/>
        <end position="283"/>
    </location>
</feature>
<accession>A0A8T0QXC6</accession>
<evidence type="ECO:0000313" key="5">
    <source>
        <dbReference type="Proteomes" id="UP000823388"/>
    </source>
</evidence>
<dbReference type="InterPro" id="IPR032861">
    <property type="entry name" value="TAXi_N"/>
</dbReference>
<feature type="signal peptide" evidence="2">
    <location>
        <begin position="1"/>
        <end position="22"/>
    </location>
</feature>
<keyword evidence="2" id="KW-0732">Signal</keyword>
<organism evidence="4 5">
    <name type="scientific">Panicum virgatum</name>
    <name type="common">Blackwell switchgrass</name>
    <dbReference type="NCBI Taxonomy" id="38727"/>
    <lineage>
        <taxon>Eukaryota</taxon>
        <taxon>Viridiplantae</taxon>
        <taxon>Streptophyta</taxon>
        <taxon>Embryophyta</taxon>
        <taxon>Tracheophyta</taxon>
        <taxon>Spermatophyta</taxon>
        <taxon>Magnoliopsida</taxon>
        <taxon>Liliopsida</taxon>
        <taxon>Poales</taxon>
        <taxon>Poaceae</taxon>
        <taxon>PACMAD clade</taxon>
        <taxon>Panicoideae</taxon>
        <taxon>Panicodae</taxon>
        <taxon>Paniceae</taxon>
        <taxon>Panicinae</taxon>
        <taxon>Panicum</taxon>
        <taxon>Panicum sect. Hiantes</taxon>
    </lineage>
</organism>
<dbReference type="GO" id="GO:0004190">
    <property type="term" value="F:aspartic-type endopeptidase activity"/>
    <property type="evidence" value="ECO:0007669"/>
    <property type="project" value="InterPro"/>
</dbReference>
<reference evidence="4 5" key="1">
    <citation type="submission" date="2020-05" db="EMBL/GenBank/DDBJ databases">
        <title>WGS assembly of Panicum virgatum.</title>
        <authorList>
            <person name="Lovell J.T."/>
            <person name="Jenkins J."/>
            <person name="Shu S."/>
            <person name="Juenger T.E."/>
            <person name="Schmutz J."/>
        </authorList>
    </citation>
    <scope>NUCLEOTIDE SEQUENCE [LARGE SCALE GENOMIC DNA]</scope>
    <source>
        <strain evidence="5">cv. AP13</strain>
    </source>
</reference>
<dbReference type="InterPro" id="IPR021109">
    <property type="entry name" value="Peptidase_aspartic_dom_sf"/>
</dbReference>
<dbReference type="GO" id="GO:0006508">
    <property type="term" value="P:proteolysis"/>
    <property type="evidence" value="ECO:0007669"/>
    <property type="project" value="InterPro"/>
</dbReference>
<dbReference type="PROSITE" id="PS51767">
    <property type="entry name" value="PEPTIDASE_A1"/>
    <property type="match status" value="1"/>
</dbReference>
<dbReference type="SUPFAM" id="SSF50630">
    <property type="entry name" value="Acid proteases"/>
    <property type="match status" value="1"/>
</dbReference>
<comment type="similarity">
    <text evidence="1">Belongs to the peptidase A1 family.</text>
</comment>
<dbReference type="EMBL" id="CM029048">
    <property type="protein sequence ID" value="KAG2577794.1"/>
    <property type="molecule type" value="Genomic_DNA"/>
</dbReference>
<dbReference type="InterPro" id="IPR001461">
    <property type="entry name" value="Aspartic_peptidase_A1"/>
</dbReference>
<feature type="chain" id="PRO_5035763938" description="Peptidase A1 domain-containing protein" evidence="2">
    <location>
        <begin position="23"/>
        <end position="283"/>
    </location>
</feature>
<dbReference type="PANTHER" id="PTHR13683:SF762">
    <property type="entry name" value="ASPARTYL PROTEASE AED1"/>
    <property type="match status" value="1"/>
</dbReference>
<dbReference type="Gene3D" id="2.40.70.10">
    <property type="entry name" value="Acid Proteases"/>
    <property type="match status" value="1"/>
</dbReference>
<evidence type="ECO:0000256" key="2">
    <source>
        <dbReference type="SAM" id="SignalP"/>
    </source>
</evidence>
<evidence type="ECO:0000259" key="3">
    <source>
        <dbReference type="PROSITE" id="PS51767"/>
    </source>
</evidence>
<dbReference type="Pfam" id="PF14543">
    <property type="entry name" value="TAXi_N"/>
    <property type="match status" value="1"/>
</dbReference>
<comment type="caution">
    <text evidence="4">The sequence shown here is derived from an EMBL/GenBank/DDBJ whole genome shotgun (WGS) entry which is preliminary data.</text>
</comment>
<gene>
    <name evidence="4" type="ORF">PVAP13_6NG172000</name>
</gene>
<name>A0A8T0QXC6_PANVG</name>
<dbReference type="PANTHER" id="PTHR13683">
    <property type="entry name" value="ASPARTYL PROTEASES"/>
    <property type="match status" value="1"/>
</dbReference>
<dbReference type="InterPro" id="IPR033121">
    <property type="entry name" value="PEPTIDASE_A1"/>
</dbReference>
<evidence type="ECO:0000256" key="1">
    <source>
        <dbReference type="ARBA" id="ARBA00007447"/>
    </source>
</evidence>
<sequence length="283" mass="29617">MATVSKLLLLLLCSYYSLIAHAGEHSSYITGSVKTEAVCSEPKASPSSSDGGTVTLHHRHGPCSLLAPTKATPTMEEILLSDQLRASNIQRKLSGATDGTGGAQELEATLPTTLGTALETLQYVINVSIGTPAVSQTVMIDTSSDVSWVHCKPCSPCHSQVDPTFDPSMSSTYSAFPCSSAPSAQLGAGCSSSQCHYIVRYLDGSNTTGTYGSDTLTLGANVITGFQFGCSRTGTGLDGDKTAGLMGLGGDVQSLVSQTAGTFGRVFCWRRSRANTRMRLIAR</sequence>
<protein>
    <recommendedName>
        <fullName evidence="3">Peptidase A1 domain-containing protein</fullName>
    </recommendedName>
</protein>
<dbReference type="Proteomes" id="UP000823388">
    <property type="component" value="Chromosome 6N"/>
</dbReference>